<dbReference type="Proteomes" id="UP001602058">
    <property type="component" value="Unassembled WGS sequence"/>
</dbReference>
<protein>
    <submittedName>
        <fullName evidence="1">Uncharacterized protein</fullName>
    </submittedName>
</protein>
<evidence type="ECO:0000313" key="1">
    <source>
        <dbReference type="EMBL" id="MFF4527424.1"/>
    </source>
</evidence>
<sequence length="170" mass="18674">MSSADSVESIWRIDDTEGGVLAGRWWKWAMSAPDDQSPVRDTTGEHAAWNQPDDLWFLAGTYGGRVVRSCEIPAGRRLFFPVLNMQHSRSYSKVPQSLGVAEATASLNGVPLPLQEFSGQFRTGLTRRFAWGVWGGIAPLTPGAYVLEIKARSTGGFWVDTTYHLEATVG</sequence>
<accession>A0ABW6UVZ4</accession>
<dbReference type="RefSeq" id="WP_351087476.1">
    <property type="nucleotide sequence ID" value="NZ_JBEOZG010000052.1"/>
</dbReference>
<organism evidence="1 2">
    <name type="scientific">Streptomyces bluensis</name>
    <dbReference type="NCBI Taxonomy" id="33897"/>
    <lineage>
        <taxon>Bacteria</taxon>
        <taxon>Bacillati</taxon>
        <taxon>Actinomycetota</taxon>
        <taxon>Actinomycetes</taxon>
        <taxon>Kitasatosporales</taxon>
        <taxon>Streptomycetaceae</taxon>
        <taxon>Streptomyces</taxon>
    </lineage>
</organism>
<reference evidence="1 2" key="1">
    <citation type="submission" date="2024-10" db="EMBL/GenBank/DDBJ databases">
        <title>The Natural Products Discovery Center: Release of the First 8490 Sequenced Strains for Exploring Actinobacteria Biosynthetic Diversity.</title>
        <authorList>
            <person name="Kalkreuter E."/>
            <person name="Kautsar S.A."/>
            <person name="Yang D."/>
            <person name="Bader C.D."/>
            <person name="Teijaro C.N."/>
            <person name="Fluegel L."/>
            <person name="Davis C.M."/>
            <person name="Simpson J.R."/>
            <person name="Lauterbach L."/>
            <person name="Steele A.D."/>
            <person name="Gui C."/>
            <person name="Meng S."/>
            <person name="Li G."/>
            <person name="Viehrig K."/>
            <person name="Ye F."/>
            <person name="Su P."/>
            <person name="Kiefer A.F."/>
            <person name="Nichols A."/>
            <person name="Cepeda A.J."/>
            <person name="Yan W."/>
            <person name="Fan B."/>
            <person name="Jiang Y."/>
            <person name="Adhikari A."/>
            <person name="Zheng C.-J."/>
            <person name="Schuster L."/>
            <person name="Cowan T.M."/>
            <person name="Smanski M.J."/>
            <person name="Chevrette M.G."/>
            <person name="De Carvalho L.P.S."/>
            <person name="Shen B."/>
        </authorList>
    </citation>
    <scope>NUCLEOTIDE SEQUENCE [LARGE SCALE GENOMIC DNA]</scope>
    <source>
        <strain evidence="1 2">NPDC001390</strain>
    </source>
</reference>
<proteinExistence type="predicted"/>
<comment type="caution">
    <text evidence="1">The sequence shown here is derived from an EMBL/GenBank/DDBJ whole genome shotgun (WGS) entry which is preliminary data.</text>
</comment>
<gene>
    <name evidence="1" type="ORF">ACFY1D_39340</name>
</gene>
<name>A0ABW6UVZ4_9ACTN</name>
<keyword evidence="2" id="KW-1185">Reference proteome</keyword>
<evidence type="ECO:0000313" key="2">
    <source>
        <dbReference type="Proteomes" id="UP001602058"/>
    </source>
</evidence>
<dbReference type="EMBL" id="JBIAWJ010000037">
    <property type="protein sequence ID" value="MFF4527424.1"/>
    <property type="molecule type" value="Genomic_DNA"/>
</dbReference>